<dbReference type="EMBL" id="CP042806">
    <property type="protein sequence ID" value="QEE27534.1"/>
    <property type="molecule type" value="Genomic_DNA"/>
</dbReference>
<dbReference type="Pfam" id="PF00378">
    <property type="entry name" value="ECH_1"/>
    <property type="match status" value="1"/>
</dbReference>
<dbReference type="RefSeq" id="WP_147646725.1">
    <property type="nucleotide sequence ID" value="NZ_CP042806.1"/>
</dbReference>
<evidence type="ECO:0000256" key="2">
    <source>
        <dbReference type="RuleBase" id="RU003707"/>
    </source>
</evidence>
<sequence length="257" mass="27926">MNTLLTDLEEGILTITLNRPERRNALTPEMQEELIAAFEAAKTGAVKVVILTGAGAAFCSGLDLAVLESMFEQTVEEQKADAQRTAQLFRTLYALPIPAIAAVNGHAIAGGTGLATLCDFTFAVPGAKFGYTEVKIGFIPALVSVFLGLQLGDKQARNLLLTGQLFDAQQAHELGLVNEIVASEMLLERVHLFAQELLQNSPSAMRKTKELLIAQTASELDARIERAVAASLHTRQHPDFQEGVTAFLSKRKPRWQD</sequence>
<dbReference type="Proteomes" id="UP000321820">
    <property type="component" value="Chromosome"/>
</dbReference>
<dbReference type="CDD" id="cd06558">
    <property type="entry name" value="crotonase-like"/>
    <property type="match status" value="1"/>
</dbReference>
<comment type="similarity">
    <text evidence="1 2">Belongs to the enoyl-CoA hydratase/isomerase family.</text>
</comment>
<dbReference type="GO" id="GO:0003824">
    <property type="term" value="F:catalytic activity"/>
    <property type="evidence" value="ECO:0007669"/>
    <property type="project" value="InterPro"/>
</dbReference>
<dbReference type="SUPFAM" id="SSF52096">
    <property type="entry name" value="ClpP/crotonase"/>
    <property type="match status" value="1"/>
</dbReference>
<evidence type="ECO:0000313" key="4">
    <source>
        <dbReference type="Proteomes" id="UP000321820"/>
    </source>
</evidence>
<name>A0A5B9E7J8_9BACT</name>
<keyword evidence="4" id="KW-1185">Reference proteome</keyword>
<accession>A0A5B9E7J8</accession>
<dbReference type="InterPro" id="IPR018376">
    <property type="entry name" value="Enoyl-CoA_hyd/isom_CS"/>
</dbReference>
<dbReference type="PANTHER" id="PTHR42964:SF1">
    <property type="entry name" value="POLYKETIDE BIOSYNTHESIS ENOYL-COA HYDRATASE PKSH-RELATED"/>
    <property type="match status" value="1"/>
</dbReference>
<evidence type="ECO:0000313" key="3">
    <source>
        <dbReference type="EMBL" id="QEE27534.1"/>
    </source>
</evidence>
<dbReference type="OrthoDB" id="9771883at2"/>
<gene>
    <name evidence="3" type="ORF">FTW19_05625</name>
</gene>
<reference evidence="3 4" key="1">
    <citation type="submission" date="2019-08" db="EMBL/GenBank/DDBJ databases">
        <title>Complete genome sequence of Terriglobus albidus strain ORNL.</title>
        <authorList>
            <person name="Podar M."/>
        </authorList>
    </citation>
    <scope>NUCLEOTIDE SEQUENCE [LARGE SCALE GENOMIC DNA]</scope>
    <source>
        <strain evidence="3 4">ORNL</strain>
    </source>
</reference>
<dbReference type="PANTHER" id="PTHR42964">
    <property type="entry name" value="ENOYL-COA HYDRATASE"/>
    <property type="match status" value="1"/>
</dbReference>
<organism evidence="3 4">
    <name type="scientific">Terriglobus albidus</name>
    <dbReference type="NCBI Taxonomy" id="1592106"/>
    <lineage>
        <taxon>Bacteria</taxon>
        <taxon>Pseudomonadati</taxon>
        <taxon>Acidobacteriota</taxon>
        <taxon>Terriglobia</taxon>
        <taxon>Terriglobales</taxon>
        <taxon>Acidobacteriaceae</taxon>
        <taxon>Terriglobus</taxon>
    </lineage>
</organism>
<dbReference type="GO" id="GO:0008300">
    <property type="term" value="P:isoprenoid catabolic process"/>
    <property type="evidence" value="ECO:0007669"/>
    <property type="project" value="TreeGrafter"/>
</dbReference>
<dbReference type="InterPro" id="IPR001753">
    <property type="entry name" value="Enoyl-CoA_hydra/iso"/>
</dbReference>
<dbReference type="PROSITE" id="PS00166">
    <property type="entry name" value="ENOYL_COA_HYDRATASE"/>
    <property type="match status" value="1"/>
</dbReference>
<protein>
    <submittedName>
        <fullName evidence="3">Enoyl-CoA hydratase</fullName>
    </submittedName>
</protein>
<dbReference type="Gene3D" id="3.90.226.10">
    <property type="entry name" value="2-enoyl-CoA Hydratase, Chain A, domain 1"/>
    <property type="match status" value="1"/>
</dbReference>
<proteinExistence type="inferred from homology"/>
<evidence type="ECO:0000256" key="1">
    <source>
        <dbReference type="ARBA" id="ARBA00005254"/>
    </source>
</evidence>
<dbReference type="AlphaFoldDB" id="A0A5B9E7J8"/>
<dbReference type="InterPro" id="IPR029045">
    <property type="entry name" value="ClpP/crotonase-like_dom_sf"/>
</dbReference>
<dbReference type="InterPro" id="IPR051683">
    <property type="entry name" value="Enoyl-CoA_Hydratase/Isomerase"/>
</dbReference>
<dbReference type="KEGG" id="talb:FTW19_05625"/>